<organism evidence="1">
    <name type="scientific">uncultured Pyrinomonadaceae bacterium</name>
    <dbReference type="NCBI Taxonomy" id="2283094"/>
    <lineage>
        <taxon>Bacteria</taxon>
        <taxon>Pseudomonadati</taxon>
        <taxon>Acidobacteriota</taxon>
        <taxon>Blastocatellia</taxon>
        <taxon>Blastocatellales</taxon>
        <taxon>Pyrinomonadaceae</taxon>
        <taxon>environmental samples</taxon>
    </lineage>
</organism>
<dbReference type="AlphaFoldDB" id="A0A6J4PVT2"/>
<reference evidence="1" key="1">
    <citation type="submission" date="2020-02" db="EMBL/GenBank/DDBJ databases">
        <authorList>
            <person name="Meier V. D."/>
        </authorList>
    </citation>
    <scope>NUCLEOTIDE SEQUENCE</scope>
    <source>
        <strain evidence="1">AVDCRST_MAG74</strain>
    </source>
</reference>
<sequence>WDTEEIFPSGARRISAGRLKSSNVQANGDVIYQALSRRKCRALRFSSDDGSSSERLP</sequence>
<accession>A0A6J4PVT2</accession>
<dbReference type="EMBL" id="CADCUR010000290">
    <property type="protein sequence ID" value="CAA9426938.1"/>
    <property type="molecule type" value="Genomic_DNA"/>
</dbReference>
<evidence type="ECO:0000313" key="1">
    <source>
        <dbReference type="EMBL" id="CAA9426938.1"/>
    </source>
</evidence>
<protein>
    <submittedName>
        <fullName evidence="1">Uncharacterized protein</fullName>
    </submittedName>
</protein>
<name>A0A6J4PVT2_9BACT</name>
<feature type="non-terminal residue" evidence="1">
    <location>
        <position position="57"/>
    </location>
</feature>
<gene>
    <name evidence="1" type="ORF">AVDCRST_MAG74-3402</name>
</gene>
<feature type="non-terminal residue" evidence="1">
    <location>
        <position position="1"/>
    </location>
</feature>
<proteinExistence type="predicted"/>